<evidence type="ECO:0000313" key="2">
    <source>
        <dbReference type="Proteomes" id="UP000041827"/>
    </source>
</evidence>
<protein>
    <submittedName>
        <fullName evidence="1">Uncharacterized protein</fullName>
    </submittedName>
</protein>
<gene>
    <name evidence="1" type="ORF">ERS021757_02088</name>
</gene>
<dbReference type="AlphaFoldDB" id="A0A0T8UGM1"/>
<accession>A0A0T8UGM1</accession>
<proteinExistence type="predicted"/>
<sequence length="114" mass="13132">MSLLSNFLGTEEFSLMDSPMFQELVEKIKANKIYSVNNEFDYDLNISGSLKKYKDEIHFTPQLNNQTEFDDLNSITKVKAMPEYNIKNKKSCFSYLPIDSENLITTKENSEVAA</sequence>
<dbReference type="EMBL" id="CMJT01000029">
    <property type="protein sequence ID" value="CKB23368.1"/>
    <property type="molecule type" value="Genomic_DNA"/>
</dbReference>
<dbReference type="RefSeq" id="WP_050262145.1">
    <property type="nucleotide sequence ID" value="NZ_CMJT01000029.1"/>
</dbReference>
<reference evidence="2" key="1">
    <citation type="submission" date="2015-03" db="EMBL/GenBank/DDBJ databases">
        <authorList>
            <consortium name="Pathogen Informatics"/>
        </authorList>
    </citation>
    <scope>NUCLEOTIDE SEQUENCE [LARGE SCALE GENOMIC DNA]</scope>
    <source>
        <strain evidence="2">SMRU2248</strain>
    </source>
</reference>
<name>A0A0T8UGM1_9STRE</name>
<evidence type="ECO:0000313" key="1">
    <source>
        <dbReference type="EMBL" id="CKB23368.1"/>
    </source>
</evidence>
<organism evidence="1 2">
    <name type="scientific">Streptococcus pseudopneumoniae</name>
    <dbReference type="NCBI Taxonomy" id="257758"/>
    <lineage>
        <taxon>Bacteria</taxon>
        <taxon>Bacillati</taxon>
        <taxon>Bacillota</taxon>
        <taxon>Bacilli</taxon>
        <taxon>Lactobacillales</taxon>
        <taxon>Streptococcaceae</taxon>
        <taxon>Streptococcus</taxon>
    </lineage>
</organism>
<dbReference type="Proteomes" id="UP000041827">
    <property type="component" value="Unassembled WGS sequence"/>
</dbReference>